<accession>A0A7G7XHK8</accession>
<dbReference type="EMBL" id="CP060201">
    <property type="protein sequence ID" value="QNH79453.1"/>
    <property type="molecule type" value="Genomic_DNA"/>
</dbReference>
<sequence length="141" mass="15077">MTAANTDKQLIGCSVSDLQLYAAACLEAYCLKQGIAHPAVDDLIKHLEGYPEKDRLLAWERAGAQLALNGRGDDLPASLVALIAPEDIETFSSIVDSAVEVGMVDLYGGATDLPVIFMDKIIAILRRNLIDLPELKGAAIV</sequence>
<reference evidence="2" key="1">
    <citation type="journal article" date="2020" name="Microbiol. Resour. Announc.">
        <title>Complete genome sequences of four natural Pseudomonas isolates that catabolize a wide range of aromatic compounds relevant to lignin valorization.</title>
        <authorList>
            <person name="Hatmaker E.A."/>
            <person name="Presley G."/>
            <person name="Cannon O."/>
            <person name="Guss A.M."/>
            <person name="Elkins J.G."/>
        </authorList>
    </citation>
    <scope>NUCLEOTIDE SEQUENCE [LARGE SCALE GENOMIC DNA]</scope>
    <source>
        <strain evidence="2">H1F5C</strain>
    </source>
</reference>
<evidence type="ECO:0000313" key="1">
    <source>
        <dbReference type="EMBL" id="QNH79453.1"/>
    </source>
</evidence>
<dbReference type="RefSeq" id="WP_179598075.1">
    <property type="nucleotide sequence ID" value="NZ_CP060201.1"/>
</dbReference>
<dbReference type="Proteomes" id="UP000515277">
    <property type="component" value="Chromosome"/>
</dbReference>
<dbReference type="AlphaFoldDB" id="A0A7G7XHK8"/>
<proteinExistence type="predicted"/>
<name>A0A7G7XHK8_9PSED</name>
<gene>
    <name evidence="1" type="ORF">GGI48_09895</name>
</gene>
<protein>
    <submittedName>
        <fullName evidence="1">Uncharacterized protein</fullName>
    </submittedName>
</protein>
<evidence type="ECO:0000313" key="2">
    <source>
        <dbReference type="Proteomes" id="UP000515277"/>
    </source>
</evidence>
<organism evidence="1 2">
    <name type="scientific">Pseudomonas protegens</name>
    <dbReference type="NCBI Taxonomy" id="380021"/>
    <lineage>
        <taxon>Bacteria</taxon>
        <taxon>Pseudomonadati</taxon>
        <taxon>Pseudomonadota</taxon>
        <taxon>Gammaproteobacteria</taxon>
        <taxon>Pseudomonadales</taxon>
        <taxon>Pseudomonadaceae</taxon>
        <taxon>Pseudomonas</taxon>
    </lineage>
</organism>